<dbReference type="GO" id="GO:0070063">
    <property type="term" value="F:RNA polymerase binding"/>
    <property type="evidence" value="ECO:0007669"/>
    <property type="project" value="InterPro"/>
</dbReference>
<evidence type="ECO:0000256" key="9">
    <source>
        <dbReference type="RuleBase" id="RU000556"/>
    </source>
</evidence>
<dbReference type="Pfam" id="PF01272">
    <property type="entry name" value="GreA_GreB"/>
    <property type="match status" value="1"/>
</dbReference>
<comment type="similarity">
    <text evidence="1 8 9">Belongs to the GreA/GreB family.</text>
</comment>
<dbReference type="PIRSF" id="PIRSF006092">
    <property type="entry name" value="GreA_GreB"/>
    <property type="match status" value="1"/>
</dbReference>
<dbReference type="Gene3D" id="3.10.50.30">
    <property type="entry name" value="Transcription elongation factor, GreA/GreB, C-terminal domain"/>
    <property type="match status" value="1"/>
</dbReference>
<dbReference type="SUPFAM" id="SSF54534">
    <property type="entry name" value="FKBP-like"/>
    <property type="match status" value="1"/>
</dbReference>
<feature type="domain" description="Transcription elongation factor GreA/GreB N-terminal" evidence="11">
    <location>
        <begin position="6"/>
        <end position="74"/>
    </location>
</feature>
<feature type="domain" description="Transcription elongation factor GreA/GreB C-terminal" evidence="10">
    <location>
        <begin position="82"/>
        <end position="155"/>
    </location>
</feature>
<evidence type="ECO:0000256" key="6">
    <source>
        <dbReference type="ARBA" id="ARBA00024916"/>
    </source>
</evidence>
<dbReference type="AlphaFoldDB" id="A0A9D1GMR2"/>
<evidence type="ECO:0000256" key="4">
    <source>
        <dbReference type="ARBA" id="ARBA00023125"/>
    </source>
</evidence>
<dbReference type="PANTHER" id="PTHR30437:SF4">
    <property type="entry name" value="TRANSCRIPTION ELONGATION FACTOR GREA"/>
    <property type="match status" value="1"/>
</dbReference>
<dbReference type="InterPro" id="IPR001437">
    <property type="entry name" value="Tscrpt_elong_fac_GreA/B_C"/>
</dbReference>
<dbReference type="InterPro" id="IPR006359">
    <property type="entry name" value="Tscrpt_elong_fac_GreA"/>
</dbReference>
<sequence>MSEVHYMSQDGLDKLKKELADALAQRPVISAAIAEAREKGDLSENAEYESAREAQGLLELRIANLQNMIANAKVLDSSQLGTDRVQMLNKVKVKNLNTGRNMEFTIVGESEADFSKGRLAATTPIAKALMGHGKGETVEAKAPSGIIRFEILDISL</sequence>
<comment type="caution">
    <text evidence="12">The sequence shown here is derived from an EMBL/GenBank/DDBJ whole genome shotgun (WGS) entry which is preliminary data.</text>
</comment>
<proteinExistence type="inferred from homology"/>
<keyword evidence="12" id="KW-0251">Elongation factor</keyword>
<evidence type="ECO:0000256" key="3">
    <source>
        <dbReference type="ARBA" id="ARBA00023015"/>
    </source>
</evidence>
<evidence type="ECO:0000313" key="12">
    <source>
        <dbReference type="EMBL" id="HIT46716.1"/>
    </source>
</evidence>
<dbReference type="GO" id="GO:0032784">
    <property type="term" value="P:regulation of DNA-templated transcription elongation"/>
    <property type="evidence" value="ECO:0007669"/>
    <property type="project" value="UniProtKB-UniRule"/>
</dbReference>
<dbReference type="InterPro" id="IPR036953">
    <property type="entry name" value="GreA/GreB_C_sf"/>
</dbReference>
<comment type="function">
    <text evidence="6 8 9">Necessary for efficient RNA polymerase transcription elongation past template-encoded arresting sites. The arresting sites in DNA have the property of trapping a certain fraction of elongating RNA polymerases that pass through, resulting in locked ternary complexes. Cleavage of the nascent transcript by cleavage factors such as GreA or GreB allows the resumption of elongation from the new 3'terminus. GreA releases sequences of 2 to 3 nucleotides.</text>
</comment>
<dbReference type="InterPro" id="IPR036805">
    <property type="entry name" value="Tscrpt_elong_fac_GreA/B_N_sf"/>
</dbReference>
<dbReference type="Gene3D" id="1.10.287.180">
    <property type="entry name" value="Transcription elongation factor, GreA/GreB, N-terminal domain"/>
    <property type="match status" value="1"/>
</dbReference>
<evidence type="ECO:0000259" key="10">
    <source>
        <dbReference type="Pfam" id="PF01272"/>
    </source>
</evidence>
<dbReference type="Pfam" id="PF03449">
    <property type="entry name" value="GreA_GreB_N"/>
    <property type="match status" value="1"/>
</dbReference>
<evidence type="ECO:0000256" key="5">
    <source>
        <dbReference type="ARBA" id="ARBA00023163"/>
    </source>
</evidence>
<evidence type="ECO:0000259" key="11">
    <source>
        <dbReference type="Pfam" id="PF03449"/>
    </source>
</evidence>
<dbReference type="GO" id="GO:0003677">
    <property type="term" value="F:DNA binding"/>
    <property type="evidence" value="ECO:0007669"/>
    <property type="project" value="UniProtKB-UniRule"/>
</dbReference>
<evidence type="ECO:0000256" key="8">
    <source>
        <dbReference type="HAMAP-Rule" id="MF_00105"/>
    </source>
</evidence>
<organism evidence="12 13">
    <name type="scientific">Candidatus Cryptobacteroides merdipullorum</name>
    <dbReference type="NCBI Taxonomy" id="2840771"/>
    <lineage>
        <taxon>Bacteria</taxon>
        <taxon>Pseudomonadati</taxon>
        <taxon>Bacteroidota</taxon>
        <taxon>Bacteroidia</taxon>
        <taxon>Bacteroidales</taxon>
        <taxon>Candidatus Cryptobacteroides</taxon>
    </lineage>
</organism>
<dbReference type="Proteomes" id="UP000886881">
    <property type="component" value="Unassembled WGS sequence"/>
</dbReference>
<keyword evidence="3 8" id="KW-0805">Transcription regulation</keyword>
<dbReference type="NCBIfam" id="NF001263">
    <property type="entry name" value="PRK00226.1-4"/>
    <property type="match status" value="1"/>
</dbReference>
<dbReference type="InterPro" id="IPR023459">
    <property type="entry name" value="Tscrpt_elong_fac_GreA/B_fam"/>
</dbReference>
<dbReference type="GO" id="GO:0006354">
    <property type="term" value="P:DNA-templated transcription elongation"/>
    <property type="evidence" value="ECO:0007669"/>
    <property type="project" value="TreeGrafter"/>
</dbReference>
<dbReference type="InterPro" id="IPR018151">
    <property type="entry name" value="TF_GreA/GreB_CS"/>
</dbReference>
<gene>
    <name evidence="8 12" type="primary">greA</name>
    <name evidence="12" type="ORF">IAC35_02525</name>
</gene>
<reference evidence="12" key="2">
    <citation type="journal article" date="2021" name="PeerJ">
        <title>Extensive microbial diversity within the chicken gut microbiome revealed by metagenomics and culture.</title>
        <authorList>
            <person name="Gilroy R."/>
            <person name="Ravi A."/>
            <person name="Getino M."/>
            <person name="Pursley I."/>
            <person name="Horton D.L."/>
            <person name="Alikhan N.F."/>
            <person name="Baker D."/>
            <person name="Gharbi K."/>
            <person name="Hall N."/>
            <person name="Watson M."/>
            <person name="Adriaenssens E.M."/>
            <person name="Foster-Nyarko E."/>
            <person name="Jarju S."/>
            <person name="Secka A."/>
            <person name="Antonio M."/>
            <person name="Oren A."/>
            <person name="Chaudhuri R.R."/>
            <person name="La Ragione R."/>
            <person name="Hildebrand F."/>
            <person name="Pallen M.J."/>
        </authorList>
    </citation>
    <scope>NUCLEOTIDE SEQUENCE</scope>
    <source>
        <strain evidence="12">ChiHecec2B26-709</strain>
    </source>
</reference>
<protein>
    <recommendedName>
        <fullName evidence="2 8">Transcription elongation factor GreA</fullName>
    </recommendedName>
    <alternativeName>
        <fullName evidence="7 8">Transcript cleavage factor GreA</fullName>
    </alternativeName>
</protein>
<dbReference type="PANTHER" id="PTHR30437">
    <property type="entry name" value="TRANSCRIPTION ELONGATION FACTOR GREA"/>
    <property type="match status" value="1"/>
</dbReference>
<name>A0A9D1GMR2_9BACT</name>
<evidence type="ECO:0000256" key="1">
    <source>
        <dbReference type="ARBA" id="ARBA00008213"/>
    </source>
</evidence>
<keyword evidence="12" id="KW-0648">Protein biosynthesis</keyword>
<accession>A0A9D1GMR2</accession>
<evidence type="ECO:0000313" key="13">
    <source>
        <dbReference type="Proteomes" id="UP000886881"/>
    </source>
</evidence>
<dbReference type="HAMAP" id="MF_00105">
    <property type="entry name" value="GreA_GreB"/>
    <property type="match status" value="1"/>
</dbReference>
<dbReference type="NCBIfam" id="TIGR01462">
    <property type="entry name" value="greA"/>
    <property type="match status" value="1"/>
</dbReference>
<dbReference type="InterPro" id="IPR028624">
    <property type="entry name" value="Tscrpt_elong_fac_GreA/B"/>
</dbReference>
<dbReference type="PROSITE" id="PS00829">
    <property type="entry name" value="GREAB_1"/>
    <property type="match status" value="1"/>
</dbReference>
<dbReference type="InterPro" id="IPR022691">
    <property type="entry name" value="Tscrpt_elong_fac_GreA/B_N"/>
</dbReference>
<keyword evidence="5 8" id="KW-0804">Transcription</keyword>
<evidence type="ECO:0000256" key="2">
    <source>
        <dbReference type="ARBA" id="ARBA00013729"/>
    </source>
</evidence>
<dbReference type="SUPFAM" id="SSF46557">
    <property type="entry name" value="GreA transcript cleavage protein, N-terminal domain"/>
    <property type="match status" value="1"/>
</dbReference>
<reference evidence="12" key="1">
    <citation type="submission" date="2020-10" db="EMBL/GenBank/DDBJ databases">
        <authorList>
            <person name="Gilroy R."/>
        </authorList>
    </citation>
    <scope>NUCLEOTIDE SEQUENCE</scope>
    <source>
        <strain evidence="12">ChiHecec2B26-709</strain>
    </source>
</reference>
<evidence type="ECO:0000256" key="7">
    <source>
        <dbReference type="ARBA" id="ARBA00030776"/>
    </source>
</evidence>
<dbReference type="GO" id="GO:0003746">
    <property type="term" value="F:translation elongation factor activity"/>
    <property type="evidence" value="ECO:0007669"/>
    <property type="project" value="UniProtKB-KW"/>
</dbReference>
<dbReference type="FunFam" id="1.10.287.180:FF:000001">
    <property type="entry name" value="Transcription elongation factor GreA"/>
    <property type="match status" value="1"/>
</dbReference>
<keyword evidence="4 8" id="KW-0238">DNA-binding</keyword>
<dbReference type="EMBL" id="DVLC01000049">
    <property type="protein sequence ID" value="HIT46716.1"/>
    <property type="molecule type" value="Genomic_DNA"/>
</dbReference>